<dbReference type="Proteomes" id="UP000028682">
    <property type="component" value="Chromosome"/>
</dbReference>
<evidence type="ECO:0000313" key="1">
    <source>
        <dbReference type="EMBL" id="QNR95591.1"/>
    </source>
</evidence>
<keyword evidence="2" id="KW-1185">Reference proteome</keyword>
<dbReference type="EMBL" id="CP009124">
    <property type="protein sequence ID" value="QNR95591.1"/>
    <property type="molecule type" value="Genomic_DNA"/>
</dbReference>
<proteinExistence type="predicted"/>
<sequence>MLSFAMIIGSRRAGPQ</sequence>
<evidence type="ECO:0000313" key="2">
    <source>
        <dbReference type="Proteomes" id="UP000028682"/>
    </source>
</evidence>
<organism evidence="1 2">
    <name type="scientific">Streptomyces lividans TK24</name>
    <dbReference type="NCBI Taxonomy" id="457428"/>
    <lineage>
        <taxon>Bacteria</taxon>
        <taxon>Bacillati</taxon>
        <taxon>Actinomycetota</taxon>
        <taxon>Actinomycetes</taxon>
        <taxon>Kitasatosporales</taxon>
        <taxon>Streptomycetaceae</taxon>
        <taxon>Streptomyces</taxon>
    </lineage>
</organism>
<reference evidence="2" key="1">
    <citation type="submission" date="2014-08" db="EMBL/GenBank/DDBJ databases">
        <title>Complete genome sequence of Streptomyces lividans TK24.</title>
        <authorList>
            <consortium name="StrepSynth"/>
            <person name="Ruckert C."/>
            <person name="Fridjonson O.H."/>
            <person name="Lambert C."/>
            <person name="van Wezel G.P."/>
            <person name="Bernaerts K."/>
            <person name="Anne J."/>
            <person name="Economou A."/>
            <person name="Kalinowski J."/>
        </authorList>
    </citation>
    <scope>NUCLEOTIDE SEQUENCE [LARGE SCALE GENOMIC DNA]</scope>
    <source>
        <strain evidence="2">TK24</strain>
    </source>
</reference>
<name>A0ABX6TQL1_STRLI</name>
<gene>
    <name evidence="1" type="ORF">SLIV_10862</name>
</gene>
<protein>
    <submittedName>
        <fullName evidence="1">Uncharacterized protein</fullName>
    </submittedName>
</protein>
<accession>A0ABX6TQL1</accession>